<accession>A0A839IUV2</accession>
<name>A0A839IUV2_9GAMM</name>
<protein>
    <submittedName>
        <fullName evidence="1">Uncharacterized protein</fullName>
    </submittedName>
</protein>
<dbReference type="NCBIfam" id="NF047485">
    <property type="entry name" value="LA_2478_plus"/>
    <property type="match status" value="1"/>
</dbReference>
<sequence>MRYLSEWKHYALTAIVAFSVYPTSQAIADDAYARESEAACNHIRQCASTQLENIPPEYRDMMRQSLDAMCQSLPSGNAISGFGPEHKLYAPATACMRSISRLSCSEIMDDGASTPECEKLKNMSPDSD</sequence>
<dbReference type="AlphaFoldDB" id="A0A839IUV2"/>
<keyword evidence="2" id="KW-1185">Reference proteome</keyword>
<dbReference type="RefSeq" id="WP_182810908.1">
    <property type="nucleotide sequence ID" value="NZ_JACJFM010000043.1"/>
</dbReference>
<dbReference type="EMBL" id="JACJFM010000043">
    <property type="protein sequence ID" value="MBB1489125.1"/>
    <property type="molecule type" value="Genomic_DNA"/>
</dbReference>
<evidence type="ECO:0000313" key="1">
    <source>
        <dbReference type="EMBL" id="MBB1489125.1"/>
    </source>
</evidence>
<evidence type="ECO:0000313" key="2">
    <source>
        <dbReference type="Proteomes" id="UP000565262"/>
    </source>
</evidence>
<gene>
    <name evidence="1" type="ORF">H4O21_21170</name>
</gene>
<comment type="caution">
    <text evidence="1">The sequence shown here is derived from an EMBL/GenBank/DDBJ whole genome shotgun (WGS) entry which is preliminary data.</text>
</comment>
<organism evidence="1 2">
    <name type="scientific">Oceanospirillum sediminis</name>
    <dbReference type="NCBI Taxonomy" id="2760088"/>
    <lineage>
        <taxon>Bacteria</taxon>
        <taxon>Pseudomonadati</taxon>
        <taxon>Pseudomonadota</taxon>
        <taxon>Gammaproteobacteria</taxon>
        <taxon>Oceanospirillales</taxon>
        <taxon>Oceanospirillaceae</taxon>
        <taxon>Oceanospirillum</taxon>
    </lineage>
</organism>
<dbReference type="Proteomes" id="UP000565262">
    <property type="component" value="Unassembled WGS sequence"/>
</dbReference>
<reference evidence="1 2" key="1">
    <citation type="submission" date="2020-08" db="EMBL/GenBank/DDBJ databases">
        <title>Oceanospirillum sp. nov. isolated from marine sediment.</title>
        <authorList>
            <person name="Ji X."/>
        </authorList>
    </citation>
    <scope>NUCLEOTIDE SEQUENCE [LARGE SCALE GENOMIC DNA]</scope>
    <source>
        <strain evidence="1 2">D5</strain>
    </source>
</reference>
<proteinExistence type="predicted"/>